<keyword evidence="2" id="KW-1185">Reference proteome</keyword>
<evidence type="ECO:0000313" key="1">
    <source>
        <dbReference type="EMBL" id="GFS58929.1"/>
    </source>
</evidence>
<proteinExistence type="predicted"/>
<protein>
    <submittedName>
        <fullName evidence="1">Uncharacterized protein</fullName>
    </submittedName>
</protein>
<evidence type="ECO:0000313" key="2">
    <source>
        <dbReference type="Proteomes" id="UP000887013"/>
    </source>
</evidence>
<name>A0A8X6IT08_NEPPI</name>
<dbReference type="OrthoDB" id="8195376at2759"/>
<organism evidence="1 2">
    <name type="scientific">Nephila pilipes</name>
    <name type="common">Giant wood spider</name>
    <name type="synonym">Nephila maculata</name>
    <dbReference type="NCBI Taxonomy" id="299642"/>
    <lineage>
        <taxon>Eukaryota</taxon>
        <taxon>Metazoa</taxon>
        <taxon>Ecdysozoa</taxon>
        <taxon>Arthropoda</taxon>
        <taxon>Chelicerata</taxon>
        <taxon>Arachnida</taxon>
        <taxon>Araneae</taxon>
        <taxon>Araneomorphae</taxon>
        <taxon>Entelegynae</taxon>
        <taxon>Araneoidea</taxon>
        <taxon>Nephilidae</taxon>
        <taxon>Nephila</taxon>
    </lineage>
</organism>
<dbReference type="AlphaFoldDB" id="A0A8X6IT08"/>
<gene>
    <name evidence="1" type="ORF">NPIL_211731</name>
</gene>
<accession>A0A8X6IT08</accession>
<sequence>MKSLAASYEFQEKRKKESLIRDRVVFGIRDKTFQKCLLRELQLNLKKPTDFIRAAEVSKEQINEIDANSSMKTEVDTES</sequence>
<comment type="caution">
    <text evidence="1">The sequence shown here is derived from an EMBL/GenBank/DDBJ whole genome shotgun (WGS) entry which is preliminary data.</text>
</comment>
<dbReference type="Proteomes" id="UP000887013">
    <property type="component" value="Unassembled WGS sequence"/>
</dbReference>
<dbReference type="EMBL" id="BMAW01047059">
    <property type="protein sequence ID" value="GFS58929.1"/>
    <property type="molecule type" value="Genomic_DNA"/>
</dbReference>
<reference evidence="1" key="1">
    <citation type="submission" date="2020-08" db="EMBL/GenBank/DDBJ databases">
        <title>Multicomponent nature underlies the extraordinary mechanical properties of spider dragline silk.</title>
        <authorList>
            <person name="Kono N."/>
            <person name="Nakamura H."/>
            <person name="Mori M."/>
            <person name="Yoshida Y."/>
            <person name="Ohtoshi R."/>
            <person name="Malay A.D."/>
            <person name="Moran D.A.P."/>
            <person name="Tomita M."/>
            <person name="Numata K."/>
            <person name="Arakawa K."/>
        </authorList>
    </citation>
    <scope>NUCLEOTIDE SEQUENCE</scope>
</reference>